<dbReference type="PANTHER" id="PTHR11584">
    <property type="entry name" value="SERINE/THREONINE PROTEIN KINASE"/>
    <property type="match status" value="1"/>
</dbReference>
<dbReference type="Gene3D" id="1.10.510.10">
    <property type="entry name" value="Transferase(Phosphotransferase) domain 1"/>
    <property type="match status" value="1"/>
</dbReference>
<keyword evidence="3" id="KW-0547">Nucleotide-binding</keyword>
<comment type="caution">
    <text evidence="7">The sequence shown here is derived from an EMBL/GenBank/DDBJ whole genome shotgun (WGS) entry which is preliminary data.</text>
</comment>
<dbReference type="PROSITE" id="PS50011">
    <property type="entry name" value="PROTEIN_KINASE_DOM"/>
    <property type="match status" value="1"/>
</dbReference>
<evidence type="ECO:0000256" key="2">
    <source>
        <dbReference type="ARBA" id="ARBA00022679"/>
    </source>
</evidence>
<dbReference type="InterPro" id="IPR011009">
    <property type="entry name" value="Kinase-like_dom_sf"/>
</dbReference>
<protein>
    <recommendedName>
        <fullName evidence="6">Protein kinase domain-containing protein</fullName>
    </recommendedName>
</protein>
<accession>A0ABN9QWJ7</accession>
<keyword evidence="8" id="KW-1185">Reference proteome</keyword>
<organism evidence="7 8">
    <name type="scientific">Prorocentrum cordatum</name>
    <dbReference type="NCBI Taxonomy" id="2364126"/>
    <lineage>
        <taxon>Eukaryota</taxon>
        <taxon>Sar</taxon>
        <taxon>Alveolata</taxon>
        <taxon>Dinophyceae</taxon>
        <taxon>Prorocentrales</taxon>
        <taxon>Prorocentraceae</taxon>
        <taxon>Prorocentrum</taxon>
    </lineage>
</organism>
<gene>
    <name evidence="7" type="ORF">PCOR1329_LOCUS15159</name>
</gene>
<evidence type="ECO:0000313" key="8">
    <source>
        <dbReference type="Proteomes" id="UP001189429"/>
    </source>
</evidence>
<dbReference type="InterPro" id="IPR001245">
    <property type="entry name" value="Ser-Thr/Tyr_kinase_cat_dom"/>
</dbReference>
<dbReference type="Proteomes" id="UP001189429">
    <property type="component" value="Unassembled WGS sequence"/>
</dbReference>
<proteinExistence type="predicted"/>
<evidence type="ECO:0000256" key="5">
    <source>
        <dbReference type="ARBA" id="ARBA00022840"/>
    </source>
</evidence>
<reference evidence="7" key="1">
    <citation type="submission" date="2023-10" db="EMBL/GenBank/DDBJ databases">
        <authorList>
            <person name="Chen Y."/>
            <person name="Shah S."/>
            <person name="Dougan E. K."/>
            <person name="Thang M."/>
            <person name="Chan C."/>
        </authorList>
    </citation>
    <scope>NUCLEOTIDE SEQUENCE [LARGE SCALE GENOMIC DNA]</scope>
</reference>
<evidence type="ECO:0000256" key="4">
    <source>
        <dbReference type="ARBA" id="ARBA00022777"/>
    </source>
</evidence>
<feature type="domain" description="Protein kinase" evidence="6">
    <location>
        <begin position="1"/>
        <end position="73"/>
    </location>
</feature>
<keyword evidence="4" id="KW-0418">Kinase</keyword>
<dbReference type="EMBL" id="CAUYUJ010004560">
    <property type="protein sequence ID" value="CAK0810090.1"/>
    <property type="molecule type" value="Genomic_DNA"/>
</dbReference>
<evidence type="ECO:0000256" key="1">
    <source>
        <dbReference type="ARBA" id="ARBA00022527"/>
    </source>
</evidence>
<keyword evidence="5" id="KW-0067">ATP-binding</keyword>
<dbReference type="Pfam" id="PF07714">
    <property type="entry name" value="PK_Tyr_Ser-Thr"/>
    <property type="match status" value="1"/>
</dbReference>
<keyword evidence="1" id="KW-0723">Serine/threonine-protein kinase</keyword>
<name>A0ABN9QWJ7_9DINO</name>
<evidence type="ECO:0000256" key="3">
    <source>
        <dbReference type="ARBA" id="ARBA00022741"/>
    </source>
</evidence>
<dbReference type="PANTHER" id="PTHR11584:SF369">
    <property type="entry name" value="MITOGEN-ACTIVATED PROTEIN KINASE KINASE KINASE 19-RELATED"/>
    <property type="match status" value="1"/>
</dbReference>
<dbReference type="InterPro" id="IPR000719">
    <property type="entry name" value="Prot_kinase_dom"/>
</dbReference>
<evidence type="ECO:0000313" key="7">
    <source>
        <dbReference type="EMBL" id="CAK0810090.1"/>
    </source>
</evidence>
<evidence type="ECO:0000259" key="6">
    <source>
        <dbReference type="PROSITE" id="PS50011"/>
    </source>
</evidence>
<feature type="non-terminal residue" evidence="7">
    <location>
        <position position="73"/>
    </location>
</feature>
<keyword evidence="2" id="KW-0808">Transferase</keyword>
<sequence length="73" mass="8481">MDEKDCKFERALLNEIEMMRDLTHPHIVSYLGHDRMDSCLLLYLEFVAGGSVSTLLKDFGRFEEQPLVADYAR</sequence>
<dbReference type="SUPFAM" id="SSF56112">
    <property type="entry name" value="Protein kinase-like (PK-like)"/>
    <property type="match status" value="1"/>
</dbReference>